<protein>
    <recommendedName>
        <fullName evidence="1">GST C-terminal domain-containing protein</fullName>
    </recommendedName>
</protein>
<gene>
    <name evidence="2" type="ORF">KI387_021714</name>
</gene>
<dbReference type="PANTHER" id="PTHR11260:SF781">
    <property type="entry name" value="GLUTATHIONE S-TRANSFERASE U19"/>
    <property type="match status" value="1"/>
</dbReference>
<accession>A0AA38GE47</accession>
<feature type="domain" description="GST C-terminal" evidence="1">
    <location>
        <begin position="1"/>
        <end position="112"/>
    </location>
</feature>
<feature type="non-terminal residue" evidence="2">
    <location>
        <position position="1"/>
    </location>
</feature>
<evidence type="ECO:0000259" key="1">
    <source>
        <dbReference type="PROSITE" id="PS50405"/>
    </source>
</evidence>
<reference evidence="2 3" key="1">
    <citation type="journal article" date="2021" name="Nat. Plants">
        <title>The Taxus genome provides insights into paclitaxel biosynthesis.</title>
        <authorList>
            <person name="Xiong X."/>
            <person name="Gou J."/>
            <person name="Liao Q."/>
            <person name="Li Y."/>
            <person name="Zhou Q."/>
            <person name="Bi G."/>
            <person name="Li C."/>
            <person name="Du R."/>
            <person name="Wang X."/>
            <person name="Sun T."/>
            <person name="Guo L."/>
            <person name="Liang H."/>
            <person name="Lu P."/>
            <person name="Wu Y."/>
            <person name="Zhang Z."/>
            <person name="Ro D.K."/>
            <person name="Shang Y."/>
            <person name="Huang S."/>
            <person name="Yan J."/>
        </authorList>
    </citation>
    <scope>NUCLEOTIDE SEQUENCE [LARGE SCALE GENOMIC DNA]</scope>
    <source>
        <strain evidence="2">Ta-2019</strain>
    </source>
</reference>
<dbReference type="PROSITE" id="PS50405">
    <property type="entry name" value="GST_CTER"/>
    <property type="match status" value="1"/>
</dbReference>
<organism evidence="2 3">
    <name type="scientific">Taxus chinensis</name>
    <name type="common">Chinese yew</name>
    <name type="synonym">Taxus wallichiana var. chinensis</name>
    <dbReference type="NCBI Taxonomy" id="29808"/>
    <lineage>
        <taxon>Eukaryota</taxon>
        <taxon>Viridiplantae</taxon>
        <taxon>Streptophyta</taxon>
        <taxon>Embryophyta</taxon>
        <taxon>Tracheophyta</taxon>
        <taxon>Spermatophyta</taxon>
        <taxon>Pinopsida</taxon>
        <taxon>Pinidae</taxon>
        <taxon>Conifers II</taxon>
        <taxon>Cupressales</taxon>
        <taxon>Taxaceae</taxon>
        <taxon>Taxus</taxon>
    </lineage>
</organism>
<dbReference type="InterPro" id="IPR010987">
    <property type="entry name" value="Glutathione-S-Trfase_C-like"/>
</dbReference>
<dbReference type="GO" id="GO:0005737">
    <property type="term" value="C:cytoplasm"/>
    <property type="evidence" value="ECO:0007669"/>
    <property type="project" value="TreeGrafter"/>
</dbReference>
<sequence length="115" mass="13075">EDYVDKMIYEPGTHKFRSTGEKHAAGNSEFVENLVLLEETLKGKDYFGGDKFGLVDIMLAPHICWFPVLEIVADFKISIEEKISLIAAWIKKCKERESVKKILPQSESVLQLATM</sequence>
<dbReference type="GO" id="GO:0004364">
    <property type="term" value="F:glutathione transferase activity"/>
    <property type="evidence" value="ECO:0007669"/>
    <property type="project" value="InterPro"/>
</dbReference>
<dbReference type="AlphaFoldDB" id="A0AA38GE47"/>
<dbReference type="EMBL" id="JAHRHJ020000004">
    <property type="protein sequence ID" value="KAH9319945.1"/>
    <property type="molecule type" value="Genomic_DNA"/>
</dbReference>
<feature type="non-terminal residue" evidence="2">
    <location>
        <position position="115"/>
    </location>
</feature>
<dbReference type="GO" id="GO:0006749">
    <property type="term" value="P:glutathione metabolic process"/>
    <property type="evidence" value="ECO:0007669"/>
    <property type="project" value="InterPro"/>
</dbReference>
<dbReference type="InterPro" id="IPR004046">
    <property type="entry name" value="GST_C"/>
</dbReference>
<dbReference type="OMA" id="GDANECP"/>
<comment type="caution">
    <text evidence="2">The sequence shown here is derived from an EMBL/GenBank/DDBJ whole genome shotgun (WGS) entry which is preliminary data.</text>
</comment>
<dbReference type="Pfam" id="PF00043">
    <property type="entry name" value="GST_C"/>
    <property type="match status" value="1"/>
</dbReference>
<dbReference type="Proteomes" id="UP000824469">
    <property type="component" value="Unassembled WGS sequence"/>
</dbReference>
<dbReference type="InterPro" id="IPR045074">
    <property type="entry name" value="GST_C_Tau"/>
</dbReference>
<dbReference type="PANTHER" id="PTHR11260">
    <property type="entry name" value="GLUTATHIONE S-TRANSFERASE, GST, SUPERFAMILY, GST DOMAIN CONTAINING"/>
    <property type="match status" value="1"/>
</dbReference>
<name>A0AA38GE47_TAXCH</name>
<dbReference type="SUPFAM" id="SSF47616">
    <property type="entry name" value="GST C-terminal domain-like"/>
    <property type="match status" value="1"/>
</dbReference>
<keyword evidence="3" id="KW-1185">Reference proteome</keyword>
<evidence type="ECO:0000313" key="2">
    <source>
        <dbReference type="EMBL" id="KAH9319945.1"/>
    </source>
</evidence>
<dbReference type="CDD" id="cd03185">
    <property type="entry name" value="GST_C_Tau"/>
    <property type="match status" value="1"/>
</dbReference>
<evidence type="ECO:0000313" key="3">
    <source>
        <dbReference type="Proteomes" id="UP000824469"/>
    </source>
</evidence>
<dbReference type="InterPro" id="IPR036282">
    <property type="entry name" value="Glutathione-S-Trfase_C_sf"/>
</dbReference>
<dbReference type="Gene3D" id="1.20.1050.10">
    <property type="match status" value="1"/>
</dbReference>
<dbReference type="InterPro" id="IPR045073">
    <property type="entry name" value="Omega/Tau-like"/>
</dbReference>
<proteinExistence type="predicted"/>